<accession>A0A926KSM9</accession>
<dbReference type="GO" id="GO:0007165">
    <property type="term" value="P:signal transduction"/>
    <property type="evidence" value="ECO:0007669"/>
    <property type="project" value="UniProtKB-KW"/>
</dbReference>
<dbReference type="InterPro" id="IPR003660">
    <property type="entry name" value="HAMP_dom"/>
</dbReference>
<evidence type="ECO:0000259" key="8">
    <source>
        <dbReference type="PROSITE" id="PS50111"/>
    </source>
</evidence>
<dbReference type="SMART" id="SM00304">
    <property type="entry name" value="HAMP"/>
    <property type="match status" value="1"/>
</dbReference>
<evidence type="ECO:0000256" key="7">
    <source>
        <dbReference type="SAM" id="Phobius"/>
    </source>
</evidence>
<dbReference type="Pfam" id="PF00015">
    <property type="entry name" value="MCPsignal"/>
    <property type="match status" value="1"/>
</dbReference>
<dbReference type="PROSITE" id="PS50885">
    <property type="entry name" value="HAMP"/>
    <property type="match status" value="1"/>
</dbReference>
<evidence type="ECO:0000259" key="9">
    <source>
        <dbReference type="PROSITE" id="PS50885"/>
    </source>
</evidence>
<gene>
    <name evidence="10" type="ORF">ICC18_15425</name>
</gene>
<dbReference type="PANTHER" id="PTHR32089:SF112">
    <property type="entry name" value="LYSOZYME-LIKE PROTEIN-RELATED"/>
    <property type="match status" value="1"/>
</dbReference>
<comment type="caution">
    <text evidence="10">The sequence shown here is derived from an EMBL/GenBank/DDBJ whole genome shotgun (WGS) entry which is preliminary data.</text>
</comment>
<keyword evidence="3 7" id="KW-0472">Membrane</keyword>
<comment type="similarity">
    <text evidence="5">Belongs to the methyl-accepting chemotaxis (MCP) protein family.</text>
</comment>
<feature type="transmembrane region" description="Helical" evidence="7">
    <location>
        <begin position="309"/>
        <end position="331"/>
    </location>
</feature>
<dbReference type="Gene3D" id="1.10.287.950">
    <property type="entry name" value="Methyl-accepting chemotaxis protein"/>
    <property type="match status" value="1"/>
</dbReference>
<keyword evidence="7" id="KW-0812">Transmembrane</keyword>
<dbReference type="SUPFAM" id="SSF58104">
    <property type="entry name" value="Methyl-accepting chemotaxis protein (MCP) signaling domain"/>
    <property type="match status" value="1"/>
</dbReference>
<dbReference type="Gene3D" id="1.10.8.500">
    <property type="entry name" value="HAMP domain in histidine kinase"/>
    <property type="match status" value="1"/>
</dbReference>
<organism evidence="10 11">
    <name type="scientific">Paenibacillus sedimenti</name>
    <dbReference type="NCBI Taxonomy" id="2770274"/>
    <lineage>
        <taxon>Bacteria</taxon>
        <taxon>Bacillati</taxon>
        <taxon>Bacillota</taxon>
        <taxon>Bacilli</taxon>
        <taxon>Bacillales</taxon>
        <taxon>Paenibacillaceae</taxon>
        <taxon>Paenibacillus</taxon>
    </lineage>
</organism>
<keyword evidence="11" id="KW-1185">Reference proteome</keyword>
<dbReference type="Proteomes" id="UP000650466">
    <property type="component" value="Unassembled WGS sequence"/>
</dbReference>
<reference evidence="10" key="1">
    <citation type="submission" date="2020-09" db="EMBL/GenBank/DDBJ databases">
        <title>Draft Genome Sequence of Paenibacillus sp. WST5.</title>
        <authorList>
            <person name="Bao Z."/>
        </authorList>
    </citation>
    <scope>NUCLEOTIDE SEQUENCE</scope>
    <source>
        <strain evidence="10">WST5</strain>
    </source>
</reference>
<feature type="domain" description="Methyl-accepting transducer" evidence="8">
    <location>
        <begin position="400"/>
        <end position="650"/>
    </location>
</feature>
<sequence>MKELKSLVRMLLRKPNQSIGTKLFLIFFCFLCVSVTGLGIFSSSIAKSAIIEQMQKSSLITISLAGEKLDMKQQFYIDLSNQLLNNSSFTENLFQITNTGIGADELQRRSSEIRGLLDQLALSDQSIRDITLFPLEDPIPPISTERERFDSKVNQSGWLEEIRSAGGKPVWLSIEERGYLGNSPKPLFAYGRLLDKNNVGSRDFILLVQIDSKVLQSMVSALKLSDGAETLIITQSGKPIMSNRQESVLHELTFPLGQATSGSFLHKGTAGMERLVAYRQLAASDWSFLGIAPLTELTGNVSKIQGTTYIFIAGNILIALIIGLWIALIVGKPLSHMQHLMRLASEGNLTGRLSFNGKKDEIGQVAQAYNLMIQKIVQLVNEMRETGKEVTESSERMATASVETAVSAREIHSAANQIAQGAVNLAANAEEGTSGMEQIGFRLSEALMLQDRMANSAQEVDSVCRRGGSSIKELIRKTVDTEAGIRKVVERVDSLQESAKSVQTLLKMMTEMANQTKILSFNASIEATRAGLAGAGFKVISNEIRQLAERSNASIGQVGQLTDNIQWEVESTVHAISKALPFFQDMTQEVHAVHSLFLEIQEEMDQLLSRSMDVTQSLSQLDQTQVTLSNAMSTVSAISEESSAATVQVATLCSAQLSIGEQLVELSMRMKQVSSQLERHMARFQID</sequence>
<keyword evidence="4 6" id="KW-0807">Transducer</keyword>
<dbReference type="Pfam" id="PF00672">
    <property type="entry name" value="HAMP"/>
    <property type="match status" value="1"/>
</dbReference>
<keyword evidence="7" id="KW-1133">Transmembrane helix</keyword>
<dbReference type="SMART" id="SM00283">
    <property type="entry name" value="MA"/>
    <property type="match status" value="1"/>
</dbReference>
<name>A0A926KSM9_9BACL</name>
<evidence type="ECO:0000313" key="11">
    <source>
        <dbReference type="Proteomes" id="UP000650466"/>
    </source>
</evidence>
<dbReference type="Gene3D" id="3.30.450.20">
    <property type="entry name" value="PAS domain"/>
    <property type="match status" value="1"/>
</dbReference>
<dbReference type="PROSITE" id="PS50111">
    <property type="entry name" value="CHEMOTAXIS_TRANSDUC_2"/>
    <property type="match status" value="1"/>
</dbReference>
<dbReference type="InterPro" id="IPR004089">
    <property type="entry name" value="MCPsignal_dom"/>
</dbReference>
<evidence type="ECO:0000256" key="5">
    <source>
        <dbReference type="ARBA" id="ARBA00029447"/>
    </source>
</evidence>
<dbReference type="GO" id="GO:0005886">
    <property type="term" value="C:plasma membrane"/>
    <property type="evidence" value="ECO:0007669"/>
    <property type="project" value="UniProtKB-SubCell"/>
</dbReference>
<dbReference type="PANTHER" id="PTHR32089">
    <property type="entry name" value="METHYL-ACCEPTING CHEMOTAXIS PROTEIN MCPB"/>
    <property type="match status" value="1"/>
</dbReference>
<dbReference type="AlphaFoldDB" id="A0A926KSM9"/>
<dbReference type="RefSeq" id="WP_188175284.1">
    <property type="nucleotide sequence ID" value="NZ_JACVVD010000004.1"/>
</dbReference>
<proteinExistence type="inferred from homology"/>
<protein>
    <submittedName>
        <fullName evidence="10">Methyl-accepting chemotaxis protein</fullName>
    </submittedName>
</protein>
<evidence type="ECO:0000256" key="4">
    <source>
        <dbReference type="ARBA" id="ARBA00023224"/>
    </source>
</evidence>
<evidence type="ECO:0000256" key="3">
    <source>
        <dbReference type="ARBA" id="ARBA00023136"/>
    </source>
</evidence>
<evidence type="ECO:0000256" key="6">
    <source>
        <dbReference type="PROSITE-ProRule" id="PRU00284"/>
    </source>
</evidence>
<dbReference type="CDD" id="cd18774">
    <property type="entry name" value="PDC2_HK_sensor"/>
    <property type="match status" value="1"/>
</dbReference>
<evidence type="ECO:0000256" key="2">
    <source>
        <dbReference type="ARBA" id="ARBA00022475"/>
    </source>
</evidence>
<keyword evidence="2" id="KW-1003">Cell membrane</keyword>
<evidence type="ECO:0000256" key="1">
    <source>
        <dbReference type="ARBA" id="ARBA00004236"/>
    </source>
</evidence>
<evidence type="ECO:0000313" key="10">
    <source>
        <dbReference type="EMBL" id="MBD0381518.1"/>
    </source>
</evidence>
<dbReference type="EMBL" id="JACVVD010000004">
    <property type="protein sequence ID" value="MBD0381518.1"/>
    <property type="molecule type" value="Genomic_DNA"/>
</dbReference>
<dbReference type="CDD" id="cd06225">
    <property type="entry name" value="HAMP"/>
    <property type="match status" value="1"/>
</dbReference>
<comment type="subcellular location">
    <subcellularLocation>
        <location evidence="1">Cell membrane</location>
    </subcellularLocation>
</comment>
<feature type="domain" description="HAMP" evidence="9">
    <location>
        <begin position="328"/>
        <end position="381"/>
    </location>
</feature>